<dbReference type="PANTHER" id="PTHR17583:SF0">
    <property type="entry name" value="PHOSPHOINOSITIDE 3-KINASE REGULATORY SUBUNIT 4"/>
    <property type="match status" value="1"/>
</dbReference>
<dbReference type="SUPFAM" id="SSF56112">
    <property type="entry name" value="Protein kinase-like (PK-like)"/>
    <property type="match status" value="1"/>
</dbReference>
<evidence type="ECO:0000256" key="3">
    <source>
        <dbReference type="ARBA" id="ARBA00022527"/>
    </source>
</evidence>
<keyword evidence="5" id="KW-0808">Transferase</keyword>
<dbReference type="GeneID" id="106812343"/>
<comment type="subcellular location">
    <subcellularLocation>
        <location evidence="1">Cytoplasmic vesicle</location>
        <location evidence="1">Autophagosome</location>
    </subcellularLocation>
</comment>
<sequence length="1443" mass="160762">MGNQLTGIAPAQILSVDHYFSDLPEYEYDISLGSTRFFKVARAKCKEGLTVVKIFAIHDPSLPLKTYRDNAEEIKQRLQGATNCLPFQRAVITDKAGLLIRSYVKANLYDRISTRPFVNAVEKKYLAFQILCAINQCHKQNVCHGDIKSENVMVTSWNWVLLTDFASFKPTYLPEDNPADFSYFFDTSRRRTCYIAPERFVRGTWSTSEGEAAGNSGAPNIVVLPDTDTMKCGDLTPAMDVFSAGCVLAELFTEGHPPFDLSQLLSYISGEYTPTKVMERIDDECVRELIAHMLQKDPSLRLSAEEYLTEQRGKAFPEYFYTFLKVYLQGFSCAPVLTSDDKISRLKKDINKILKTLCDSDTESDRTPVQDYIEFRIESHYNYRYHCLWTQVGEAMVMLHSAITANLCLQREQCAITARLCLQGGLVIIVAIDKLMLRSLRLSITSDTFARVRAESVRTLARCLAMVTSVPRNDANIFPEYILPSLSAIAQDDVVSVRIAYAENIALLAETALRFLEISQLGTAEAEQQASYDLELQALHEVIQQRVVTLLSDADNIVKQTLLEGGIVRLCVFFGRQKANDVLLSHMITFLNDKRDWQLRGVFFDAVVGVAAYVGWQGCAMLKPLLQQGLSDTQEFVIAKALKAMKCLVELGLLQKLLVQELLVDVAPFLCHPGVWVRQGAVGFVTSVARTLNVADVHCKLLPLLQPFLSRPVIQVQSEVVLLSVLQPPVQRAVFDYMLSLSTIGAMLDHLQDRQLVRNLMRQGHRPSYAELDNGSLSQTYNKLVSLGMTEGDEDKILSLRDTMMKLHRARGCVPDSRHHPQSPDSRPGALNLATILDKSGKMALPLRQELLAPSVDGQLQSKPPSIWPVCEIRWLYAIHAVRRLLAIAHLSAWGVEKAKIDERFNARVNARMRWGGSTQAECSRVACHLHERGVAAHVRIDGHQDAPTGKTENRPAAGSTPPTVPSSEGEREQKVVQSETVAPSTDAQQPSSDALAQAPDVPPPQRKTERSNLQARAAPCKLEFKRLLARKREQWAADTITHELVSGALWDGKFPSPRWRPRGLLVAHLHEHRGAVNRIQVSPEMGFFATCSNDGTVKLWEALRMEGKSLANRSRLTYSRQGGQIKSVVFCDSAQSVASASDNGTIHVNRIEQGTPTIRTNVWMSREQDLKIEGAVVDMDFFDTGPQWVIAYATVHGGIVGWDLRAPSDAWRLKSDVKHGLITTFCVDPRQSWMAVGTASGSIVCWDLRFHLPIATVRHPAVVRVRKVLPHPAQHSWVLSSVQGNNEVSMWNVETSARQMALWASTAPALSTKQASRHSVHSMYIGPSGTRSYMLTAGSDMRIRYWDLAYAAKSFIVCGAANDPVNQTSVSYRSQLIDGTEVVQEMYNKVRRAAPAMEDMPRSGPEAPPVGHHDIISDINVCQASQPLIISASRDGVIKLWK</sequence>
<dbReference type="PROSITE" id="PS50011">
    <property type="entry name" value="PROTEIN_KINASE_DOM"/>
    <property type="match status" value="1"/>
</dbReference>
<dbReference type="InterPro" id="IPR015943">
    <property type="entry name" value="WD40/YVTN_repeat-like_dom_sf"/>
</dbReference>
<dbReference type="InterPro" id="IPR000719">
    <property type="entry name" value="Prot_kinase_dom"/>
</dbReference>
<accession>A0ABM1EHK7</accession>
<dbReference type="PROSITE" id="PS50294">
    <property type="entry name" value="WD_REPEATS_REGION"/>
    <property type="match status" value="2"/>
</dbReference>
<evidence type="ECO:0000256" key="1">
    <source>
        <dbReference type="ARBA" id="ARBA00004419"/>
    </source>
</evidence>
<dbReference type="Pfam" id="PF00069">
    <property type="entry name" value="Pkinase"/>
    <property type="match status" value="1"/>
</dbReference>
<dbReference type="PROSITE" id="PS00108">
    <property type="entry name" value="PROTEIN_KINASE_ST"/>
    <property type="match status" value="1"/>
</dbReference>
<keyword evidence="3" id="KW-0723">Serine/threonine-protein kinase</keyword>
<feature type="repeat" description="HEAT" evidence="10">
    <location>
        <begin position="482"/>
        <end position="512"/>
    </location>
</feature>
<dbReference type="InterPro" id="IPR011989">
    <property type="entry name" value="ARM-like"/>
</dbReference>
<feature type="repeat" description="WD" evidence="11">
    <location>
        <begin position="1070"/>
        <end position="1102"/>
    </location>
</feature>
<dbReference type="SMART" id="SM00320">
    <property type="entry name" value="WD40"/>
    <property type="match status" value="5"/>
</dbReference>
<evidence type="ECO:0000256" key="8">
    <source>
        <dbReference type="ARBA" id="ARBA00022777"/>
    </source>
</evidence>
<keyword evidence="8" id="KW-0418">Kinase</keyword>
<evidence type="ECO:0000256" key="10">
    <source>
        <dbReference type="PROSITE-ProRule" id="PRU00103"/>
    </source>
</evidence>
<dbReference type="Pfam" id="PF00400">
    <property type="entry name" value="WD40"/>
    <property type="match status" value="2"/>
</dbReference>
<proteinExistence type="predicted"/>
<dbReference type="RefSeq" id="XP_014671678.1">
    <property type="nucleotide sequence ID" value="XM_014816192.1"/>
</dbReference>
<dbReference type="Gene3D" id="2.130.10.10">
    <property type="entry name" value="YVTN repeat-like/Quinoprotein amine dehydrogenase"/>
    <property type="match status" value="2"/>
</dbReference>
<keyword evidence="14" id="KW-1185">Reference proteome</keyword>
<evidence type="ECO:0000256" key="6">
    <source>
        <dbReference type="ARBA" id="ARBA00022737"/>
    </source>
</evidence>
<evidence type="ECO:0000256" key="7">
    <source>
        <dbReference type="ARBA" id="ARBA00022741"/>
    </source>
</evidence>
<dbReference type="Gene3D" id="1.25.10.10">
    <property type="entry name" value="Leucine-rich Repeat Variant"/>
    <property type="match status" value="1"/>
</dbReference>
<evidence type="ECO:0000313" key="14">
    <source>
        <dbReference type="Proteomes" id="UP000695022"/>
    </source>
</evidence>
<evidence type="ECO:0000256" key="11">
    <source>
        <dbReference type="PROSITE-ProRule" id="PRU00221"/>
    </source>
</evidence>
<organism evidence="14 15">
    <name type="scientific">Priapulus caudatus</name>
    <name type="common">Priapulid worm</name>
    <dbReference type="NCBI Taxonomy" id="37621"/>
    <lineage>
        <taxon>Eukaryota</taxon>
        <taxon>Metazoa</taxon>
        <taxon>Ecdysozoa</taxon>
        <taxon>Scalidophora</taxon>
        <taxon>Priapulida</taxon>
        <taxon>Priapulimorpha</taxon>
        <taxon>Priapulimorphida</taxon>
        <taxon>Priapulidae</taxon>
        <taxon>Priapulus</taxon>
    </lineage>
</organism>
<dbReference type="InterPro" id="IPR001680">
    <property type="entry name" value="WD40_rpt"/>
</dbReference>
<keyword evidence="9" id="KW-0067">ATP-binding</keyword>
<gene>
    <name evidence="15" type="primary">LOC106812343</name>
</gene>
<dbReference type="CDD" id="cd13980">
    <property type="entry name" value="STKc_Vps15"/>
    <property type="match status" value="1"/>
</dbReference>
<evidence type="ECO:0000256" key="4">
    <source>
        <dbReference type="ARBA" id="ARBA00022574"/>
    </source>
</evidence>
<evidence type="ECO:0000313" key="15">
    <source>
        <dbReference type="RefSeq" id="XP_014671678.1"/>
    </source>
</evidence>
<feature type="compositionally biased region" description="Polar residues" evidence="12">
    <location>
        <begin position="976"/>
        <end position="995"/>
    </location>
</feature>
<dbReference type="InterPro" id="IPR036322">
    <property type="entry name" value="WD40_repeat_dom_sf"/>
</dbReference>
<feature type="domain" description="Protein kinase" evidence="13">
    <location>
        <begin position="26"/>
        <end position="324"/>
    </location>
</feature>
<dbReference type="Pfam" id="PF22956">
    <property type="entry name" value="VPS15-like_hel"/>
    <property type="match status" value="1"/>
</dbReference>
<dbReference type="EC" id="2.7.11.1" evidence="2"/>
<reference evidence="15" key="1">
    <citation type="submission" date="2025-08" db="UniProtKB">
        <authorList>
            <consortium name="RefSeq"/>
        </authorList>
    </citation>
    <scope>IDENTIFICATION</scope>
</reference>
<dbReference type="InterPro" id="IPR045162">
    <property type="entry name" value="Vps15-like"/>
</dbReference>
<evidence type="ECO:0000256" key="12">
    <source>
        <dbReference type="SAM" id="MobiDB-lite"/>
    </source>
</evidence>
<name>A0ABM1EHK7_PRICU</name>
<dbReference type="InterPro" id="IPR008271">
    <property type="entry name" value="Ser/Thr_kinase_AS"/>
</dbReference>
<dbReference type="InterPro" id="IPR055231">
    <property type="entry name" value="2AA_helical"/>
</dbReference>
<dbReference type="InterPro" id="IPR021133">
    <property type="entry name" value="HEAT_type_2"/>
</dbReference>
<keyword evidence="4 11" id="KW-0853">WD repeat</keyword>
<evidence type="ECO:0000256" key="5">
    <source>
        <dbReference type="ARBA" id="ARBA00022679"/>
    </source>
</evidence>
<dbReference type="InterPro" id="IPR016024">
    <property type="entry name" value="ARM-type_fold"/>
</dbReference>
<dbReference type="SUPFAM" id="SSF48371">
    <property type="entry name" value="ARM repeat"/>
    <property type="match status" value="1"/>
</dbReference>
<dbReference type="PROSITE" id="PS50082">
    <property type="entry name" value="WD_REPEATS_2"/>
    <property type="match status" value="2"/>
</dbReference>
<protein>
    <recommendedName>
        <fullName evidence="2">non-specific serine/threonine protein kinase</fullName>
        <ecNumber evidence="2">2.7.11.1</ecNumber>
    </recommendedName>
</protein>
<dbReference type="Proteomes" id="UP000695022">
    <property type="component" value="Unplaced"/>
</dbReference>
<dbReference type="SUPFAM" id="SSF50978">
    <property type="entry name" value="WD40 repeat-like"/>
    <property type="match status" value="1"/>
</dbReference>
<evidence type="ECO:0000256" key="2">
    <source>
        <dbReference type="ARBA" id="ARBA00012513"/>
    </source>
</evidence>
<dbReference type="Gene3D" id="1.10.510.10">
    <property type="entry name" value="Transferase(Phosphotransferase) domain 1"/>
    <property type="match status" value="1"/>
</dbReference>
<feature type="repeat" description="WD" evidence="11">
    <location>
        <begin position="1410"/>
        <end position="1443"/>
    </location>
</feature>
<dbReference type="InterPro" id="IPR011009">
    <property type="entry name" value="Kinase-like_dom_sf"/>
</dbReference>
<keyword evidence="7" id="KW-0547">Nucleotide-binding</keyword>
<evidence type="ECO:0000259" key="13">
    <source>
        <dbReference type="PROSITE" id="PS50011"/>
    </source>
</evidence>
<feature type="region of interest" description="Disordered" evidence="12">
    <location>
        <begin position="939"/>
        <end position="1016"/>
    </location>
</feature>
<dbReference type="PROSITE" id="PS50077">
    <property type="entry name" value="HEAT_REPEAT"/>
    <property type="match status" value="1"/>
</dbReference>
<keyword evidence="6" id="KW-0677">Repeat</keyword>
<dbReference type="PANTHER" id="PTHR17583">
    <property type="entry name" value="PHOSPHOINOSITIDE 3-KINASE REGULATORY SUBUNIT 4"/>
    <property type="match status" value="1"/>
</dbReference>
<dbReference type="SMART" id="SM00220">
    <property type="entry name" value="S_TKc"/>
    <property type="match status" value="1"/>
</dbReference>
<evidence type="ECO:0000256" key="9">
    <source>
        <dbReference type="ARBA" id="ARBA00022840"/>
    </source>
</evidence>